<dbReference type="Proteomes" id="UP000814140">
    <property type="component" value="Unassembled WGS sequence"/>
</dbReference>
<organism evidence="1 2">
    <name type="scientific">Artomyces pyxidatus</name>
    <dbReference type="NCBI Taxonomy" id="48021"/>
    <lineage>
        <taxon>Eukaryota</taxon>
        <taxon>Fungi</taxon>
        <taxon>Dikarya</taxon>
        <taxon>Basidiomycota</taxon>
        <taxon>Agaricomycotina</taxon>
        <taxon>Agaricomycetes</taxon>
        <taxon>Russulales</taxon>
        <taxon>Auriscalpiaceae</taxon>
        <taxon>Artomyces</taxon>
    </lineage>
</organism>
<accession>A0ACB8SD00</accession>
<feature type="non-terminal residue" evidence="1">
    <location>
        <position position="1"/>
    </location>
</feature>
<comment type="caution">
    <text evidence="1">The sequence shown here is derived from an EMBL/GenBank/DDBJ whole genome shotgun (WGS) entry which is preliminary data.</text>
</comment>
<evidence type="ECO:0000313" key="2">
    <source>
        <dbReference type="Proteomes" id="UP000814140"/>
    </source>
</evidence>
<keyword evidence="2" id="KW-1185">Reference proteome</keyword>
<sequence length="176" mass="19637">PRSLHFFNRSRSLIVSYLEHGVVCWSLRSRSVEWCLSPEQVRIGRSALSSDHKYLALSNLFDGFDLYRLPDGRFLKNFPGLLTDNVPIPLCFVHDGTALLFGSSSGLPTLWSVKTCSLLQGLRHPSTTSLALQAYNDFGSRYIATATAETGGDTHVKVWQASPLQRSIYTKVCPIF</sequence>
<reference evidence="1" key="1">
    <citation type="submission" date="2021-03" db="EMBL/GenBank/DDBJ databases">
        <authorList>
            <consortium name="DOE Joint Genome Institute"/>
            <person name="Ahrendt S."/>
            <person name="Looney B.P."/>
            <person name="Miyauchi S."/>
            <person name="Morin E."/>
            <person name="Drula E."/>
            <person name="Courty P.E."/>
            <person name="Chicoki N."/>
            <person name="Fauchery L."/>
            <person name="Kohler A."/>
            <person name="Kuo A."/>
            <person name="Labutti K."/>
            <person name="Pangilinan J."/>
            <person name="Lipzen A."/>
            <person name="Riley R."/>
            <person name="Andreopoulos W."/>
            <person name="He G."/>
            <person name="Johnson J."/>
            <person name="Barry K.W."/>
            <person name="Grigoriev I.V."/>
            <person name="Nagy L."/>
            <person name="Hibbett D."/>
            <person name="Henrissat B."/>
            <person name="Matheny P.B."/>
            <person name="Labbe J."/>
            <person name="Martin F."/>
        </authorList>
    </citation>
    <scope>NUCLEOTIDE SEQUENCE</scope>
    <source>
        <strain evidence="1">HHB10654</strain>
    </source>
</reference>
<gene>
    <name evidence="1" type="ORF">BV25DRAFT_1817164</name>
</gene>
<proteinExistence type="predicted"/>
<evidence type="ECO:0000313" key="1">
    <source>
        <dbReference type="EMBL" id="KAI0054364.1"/>
    </source>
</evidence>
<protein>
    <submittedName>
        <fullName evidence="1">Uncharacterized protein</fullName>
    </submittedName>
</protein>
<reference evidence="1" key="2">
    <citation type="journal article" date="2022" name="New Phytol.">
        <title>Evolutionary transition to the ectomycorrhizal habit in the genomes of a hyperdiverse lineage of mushroom-forming fungi.</title>
        <authorList>
            <person name="Looney B."/>
            <person name="Miyauchi S."/>
            <person name="Morin E."/>
            <person name="Drula E."/>
            <person name="Courty P.E."/>
            <person name="Kohler A."/>
            <person name="Kuo A."/>
            <person name="LaButti K."/>
            <person name="Pangilinan J."/>
            <person name="Lipzen A."/>
            <person name="Riley R."/>
            <person name="Andreopoulos W."/>
            <person name="He G."/>
            <person name="Johnson J."/>
            <person name="Nolan M."/>
            <person name="Tritt A."/>
            <person name="Barry K.W."/>
            <person name="Grigoriev I.V."/>
            <person name="Nagy L.G."/>
            <person name="Hibbett D."/>
            <person name="Henrissat B."/>
            <person name="Matheny P.B."/>
            <person name="Labbe J."/>
            <person name="Martin F.M."/>
        </authorList>
    </citation>
    <scope>NUCLEOTIDE SEQUENCE</scope>
    <source>
        <strain evidence="1">HHB10654</strain>
    </source>
</reference>
<dbReference type="EMBL" id="MU277477">
    <property type="protein sequence ID" value="KAI0054364.1"/>
    <property type="molecule type" value="Genomic_DNA"/>
</dbReference>
<name>A0ACB8SD00_9AGAM</name>